<proteinExistence type="predicted"/>
<accession>A0A174CHK0</accession>
<reference evidence="2 3" key="1">
    <citation type="submission" date="2015-09" db="EMBL/GenBank/DDBJ databases">
        <authorList>
            <consortium name="Pathogen Informatics"/>
        </authorList>
    </citation>
    <scope>NUCLEOTIDE SEQUENCE [LARGE SCALE GENOMIC DNA]</scope>
    <source>
        <strain evidence="2 3">2789STDY5834856</strain>
    </source>
</reference>
<dbReference type="SMART" id="SM00418">
    <property type="entry name" value="HTH_ARSR"/>
    <property type="match status" value="1"/>
</dbReference>
<dbReference type="InterPro" id="IPR036388">
    <property type="entry name" value="WH-like_DNA-bd_sf"/>
</dbReference>
<dbReference type="InterPro" id="IPR001845">
    <property type="entry name" value="HTH_ArsR_DNA-bd_dom"/>
</dbReference>
<feature type="domain" description="HTH arsR-type" evidence="1">
    <location>
        <begin position="11"/>
        <end position="103"/>
    </location>
</feature>
<name>A0A174CHK0_9CLOT</name>
<dbReference type="PANTHER" id="PTHR38600:SF1">
    <property type="entry name" value="TRANSCRIPTIONAL REGULATORY PROTEIN"/>
    <property type="match status" value="1"/>
</dbReference>
<evidence type="ECO:0000313" key="3">
    <source>
        <dbReference type="Proteomes" id="UP000095594"/>
    </source>
</evidence>
<organism evidence="2 3">
    <name type="scientific">Clostridium disporicum</name>
    <dbReference type="NCBI Taxonomy" id="84024"/>
    <lineage>
        <taxon>Bacteria</taxon>
        <taxon>Bacillati</taxon>
        <taxon>Bacillota</taxon>
        <taxon>Clostridia</taxon>
        <taxon>Eubacteriales</taxon>
        <taxon>Clostridiaceae</taxon>
        <taxon>Clostridium</taxon>
    </lineage>
</organism>
<dbReference type="Pfam" id="PF12840">
    <property type="entry name" value="HTH_20"/>
    <property type="match status" value="1"/>
</dbReference>
<dbReference type="RefSeq" id="WP_055264507.1">
    <property type="nucleotide sequence ID" value="NZ_CABIXQ010000005.1"/>
</dbReference>
<dbReference type="PROSITE" id="PS50987">
    <property type="entry name" value="HTH_ARSR_2"/>
    <property type="match status" value="1"/>
</dbReference>
<dbReference type="SUPFAM" id="SSF46785">
    <property type="entry name" value="Winged helix' DNA-binding domain"/>
    <property type="match status" value="1"/>
</dbReference>
<evidence type="ECO:0000259" key="1">
    <source>
        <dbReference type="PROSITE" id="PS50987"/>
    </source>
</evidence>
<evidence type="ECO:0000313" key="2">
    <source>
        <dbReference type="EMBL" id="CUO11235.1"/>
    </source>
</evidence>
<gene>
    <name evidence="2" type="ORF">ERS852471_00977</name>
</gene>
<dbReference type="InterPro" id="IPR011991">
    <property type="entry name" value="ArsR-like_HTH"/>
</dbReference>
<dbReference type="CDD" id="cd00090">
    <property type="entry name" value="HTH_ARSR"/>
    <property type="match status" value="1"/>
</dbReference>
<dbReference type="Proteomes" id="UP000095594">
    <property type="component" value="Unassembled WGS sequence"/>
</dbReference>
<sequence length="310" mass="35287">MDNRYVEKKYIKALNKNLPFFQALASDTRLKIISLLQNKEMSIKELSSALNISSAVVTKHINILEEVDIIESYSQPGVRGLLKLCKIKTNEVQIILNNNYEEINKNFIEIDIPIGAYSSFKISPPCGLSLKDKLFGVLDDPRYFAAPNRIDLSLIWFTSGYLEYPIPTYDINFNNLVEMEISLEICSEFPGYNNSFKSDIYFYLNNIPLGKWISPGDFGDRKGVFTPNWWNLGSEYGLLKTIKINNTGVYLDGIKLSSTPLSEFLKEDNDALLFKIECPADTHNPGGINIFGKNFGNFDQNIKVKCHYNK</sequence>
<dbReference type="EMBL" id="CYZX01000005">
    <property type="protein sequence ID" value="CUO11235.1"/>
    <property type="molecule type" value="Genomic_DNA"/>
</dbReference>
<dbReference type="PANTHER" id="PTHR38600">
    <property type="entry name" value="TRANSCRIPTIONAL REGULATORY PROTEIN"/>
    <property type="match status" value="1"/>
</dbReference>
<protein>
    <submittedName>
        <fullName evidence="2">ArsR family transcriptional regulator</fullName>
    </submittedName>
</protein>
<dbReference type="AlphaFoldDB" id="A0A174CHK0"/>
<dbReference type="PRINTS" id="PR00778">
    <property type="entry name" value="HTHARSR"/>
</dbReference>
<dbReference type="GO" id="GO:0003700">
    <property type="term" value="F:DNA-binding transcription factor activity"/>
    <property type="evidence" value="ECO:0007669"/>
    <property type="project" value="InterPro"/>
</dbReference>
<dbReference type="Gene3D" id="1.10.10.10">
    <property type="entry name" value="Winged helix-like DNA-binding domain superfamily/Winged helix DNA-binding domain"/>
    <property type="match status" value="1"/>
</dbReference>
<dbReference type="InterPro" id="IPR036390">
    <property type="entry name" value="WH_DNA-bd_sf"/>
</dbReference>